<reference evidence="1 2" key="1">
    <citation type="journal article" date="1998" name="Science">
        <title>Genome sequence of the nematode C. elegans: a platform for investigating biology.</title>
        <authorList>
            <consortium name="The C. elegans sequencing consortium"/>
            <person name="Sulson J.E."/>
            <person name="Waterston R."/>
        </authorList>
    </citation>
    <scope>NUCLEOTIDE SEQUENCE [LARGE SCALE GENOMIC DNA]</scope>
    <source>
        <strain evidence="1 2">Bristol N2</strain>
    </source>
</reference>
<organism evidence="1 2">
    <name type="scientific">Caenorhabditis elegans</name>
    <dbReference type="NCBI Taxonomy" id="6239"/>
    <lineage>
        <taxon>Eukaryota</taxon>
        <taxon>Metazoa</taxon>
        <taxon>Ecdysozoa</taxon>
        <taxon>Nematoda</taxon>
        <taxon>Chromadorea</taxon>
        <taxon>Rhabditida</taxon>
        <taxon>Rhabditina</taxon>
        <taxon>Rhabditomorpha</taxon>
        <taxon>Rhabditoidea</taxon>
        <taxon>Rhabditidae</taxon>
        <taxon>Peloderinae</taxon>
        <taxon>Caenorhabditis</taxon>
    </lineage>
</organism>
<dbReference type="InParanoid" id="O76578"/>
<dbReference type="GO" id="GO:0004519">
    <property type="term" value="F:endonuclease activity"/>
    <property type="evidence" value="ECO:0007669"/>
    <property type="project" value="InterPro"/>
</dbReference>
<dbReference type="STRING" id="6239.K07D4.2.1"/>
<dbReference type="Proteomes" id="UP000001940">
    <property type="component" value="Chromosome II"/>
</dbReference>
<dbReference type="AGR" id="WB:WBGene00019483"/>
<evidence type="ECO:0000313" key="3">
    <source>
        <dbReference type="WormBase" id="K07D4.2"/>
    </source>
</evidence>
<dbReference type="HOGENOM" id="CLU_1403603_0_0_1"/>
<dbReference type="WormBase" id="K07D4.2">
    <property type="protein sequence ID" value="CE19526"/>
    <property type="gene ID" value="WBGene00019483"/>
</dbReference>
<dbReference type="PIR" id="T33345">
    <property type="entry name" value="T33345"/>
</dbReference>
<dbReference type="OrthoDB" id="1601181at2759"/>
<dbReference type="PANTHER" id="PTHR46427:SF1">
    <property type="entry name" value="ANKYRIN REPEAT AND LEM DOMAIN-CONTAINING PROTEIN 1"/>
    <property type="match status" value="1"/>
</dbReference>
<name>O76578_CAEEL</name>
<dbReference type="EMBL" id="BX284602">
    <property type="protein sequence ID" value="CCD72744.1"/>
    <property type="molecule type" value="Genomic_DNA"/>
</dbReference>
<dbReference type="PhylomeDB" id="O76578"/>
<dbReference type="Bgee" id="WBGene00019483">
    <property type="expression patterns" value="Expressed in embryo"/>
</dbReference>
<accession>O76578</accession>
<gene>
    <name evidence="1" type="ORF">CELE_K07D4.2</name>
    <name evidence="1 3" type="ORF">K07D4.2</name>
</gene>
<dbReference type="AlphaFoldDB" id="O76578"/>
<dbReference type="UCSC" id="K07D4.2">
    <property type="organism name" value="c. elegans"/>
</dbReference>
<sequence length="194" mass="22189">MDGEELREDLKEKGKTMDNDLKKSLKEAPSESYCYVLINPYVLDKDVREVDLATFLSSIFYVGKGKGERAMAYFKDACGNIQGSRKLTTIDQAWNKKGFVYKHIIWRPIIENLALAREAAMIFFFKNLAGKSNFTNKYNGSFKGESAFWSREEKCNYGVYLLETIHRSIQTNGCETVKKEDVAPRAAIQQSPRL</sequence>
<evidence type="ECO:0000313" key="2">
    <source>
        <dbReference type="Proteomes" id="UP000001940"/>
    </source>
</evidence>
<dbReference type="PaxDb" id="6239-K07D4.2"/>
<dbReference type="Pfam" id="PF22945">
    <property type="entry name" value="LEM-3_GIY-YIG"/>
    <property type="match status" value="1"/>
</dbReference>
<proteinExistence type="predicted"/>
<evidence type="ECO:0000313" key="1">
    <source>
        <dbReference type="EMBL" id="CCD72744.1"/>
    </source>
</evidence>
<dbReference type="PANTHER" id="PTHR46427">
    <property type="entry name" value="ANKYRIN REPEAT AND LEM DOMAIN-CONTAINING PROTEIN 1"/>
    <property type="match status" value="1"/>
</dbReference>
<protein>
    <submittedName>
        <fullName evidence="1">GIY-YIG domain-containing protein</fullName>
    </submittedName>
</protein>
<keyword evidence="2" id="KW-1185">Reference proteome</keyword>
<dbReference type="InterPro" id="IPR034998">
    <property type="entry name" value="ANKLE1"/>
</dbReference>